<feature type="domain" description="BRCT" evidence="6">
    <location>
        <begin position="84"/>
        <end position="172"/>
    </location>
</feature>
<protein>
    <recommendedName>
        <fullName evidence="4">PAX-interacting protein 1</fullName>
    </recommendedName>
    <alternativeName>
        <fullName evidence="5">PAX transactivation activation domain-interacting protein</fullName>
    </alternativeName>
</protein>
<evidence type="ECO:0000259" key="6">
    <source>
        <dbReference type="PROSITE" id="PS50172"/>
    </source>
</evidence>
<keyword evidence="2" id="KW-0227">DNA damage</keyword>
<dbReference type="Pfam" id="PF16589">
    <property type="entry name" value="BRCT_2"/>
    <property type="match status" value="1"/>
</dbReference>
<dbReference type="InterPro" id="IPR036420">
    <property type="entry name" value="BRCT_dom_sf"/>
</dbReference>
<proteinExistence type="predicted"/>
<dbReference type="PROSITE" id="PS50172">
    <property type="entry name" value="BRCT"/>
    <property type="match status" value="2"/>
</dbReference>
<dbReference type="Pfam" id="PF16770">
    <property type="entry name" value="RTT107_BRCT_5"/>
    <property type="match status" value="1"/>
</dbReference>
<evidence type="ECO:0000256" key="2">
    <source>
        <dbReference type="ARBA" id="ARBA00022763"/>
    </source>
</evidence>
<evidence type="ECO:0000256" key="4">
    <source>
        <dbReference type="ARBA" id="ARBA00023858"/>
    </source>
</evidence>
<evidence type="ECO:0000313" key="7">
    <source>
        <dbReference type="Proteomes" id="UP000887574"/>
    </source>
</evidence>
<dbReference type="PANTHER" id="PTHR23196">
    <property type="entry name" value="PAX TRANSCRIPTION ACTIVATION DOMAIN INTERACTING PROTEIN"/>
    <property type="match status" value="1"/>
</dbReference>
<feature type="domain" description="BRCT" evidence="6">
    <location>
        <begin position="193"/>
        <end position="284"/>
    </location>
</feature>
<evidence type="ECO:0000256" key="5">
    <source>
        <dbReference type="ARBA" id="ARBA00030146"/>
    </source>
</evidence>
<dbReference type="InterPro" id="IPR051579">
    <property type="entry name" value="DDR_Transcriptional_Reg"/>
</dbReference>
<accession>A0A915EG50</accession>
<sequence>MNTMSQFETHSTHTLERISDFCQKLLCSWRLAIPLNDNIINMAIELKRSVENDKSVFPHRQFKCSTEDAPSEEQIKEAIEILKKSNKLPKDIRVCFEGLLPQQIECLSNKLRFLGGEVCDSVSDCTHLVVPSLERSVKLVEAIGGGKNVVSVDWILQSYSLLKLVDCVNFFVHDPENERKYGYNLKDTILQARSRKVFEDVTFHLSPTVRPSFALLSQMIVAAGGKVERERPTRKRLAGCIEIDDTYLVVVNESDLHLYHYLISCNFPLFNEEFVFMAILRHELDFTPPPTG</sequence>
<dbReference type="SUPFAM" id="SSF52113">
    <property type="entry name" value="BRCT domain"/>
    <property type="match status" value="1"/>
</dbReference>
<dbReference type="Gene3D" id="3.40.50.10190">
    <property type="entry name" value="BRCT domain"/>
    <property type="match status" value="2"/>
</dbReference>
<dbReference type="AlphaFoldDB" id="A0A915EG50"/>
<dbReference type="InterPro" id="IPR001357">
    <property type="entry name" value="BRCT_dom"/>
</dbReference>
<keyword evidence="3" id="KW-0539">Nucleus</keyword>
<evidence type="ECO:0000256" key="3">
    <source>
        <dbReference type="ARBA" id="ARBA00023242"/>
    </source>
</evidence>
<dbReference type="PANTHER" id="PTHR23196:SF1">
    <property type="entry name" value="PAX-INTERACTING PROTEIN 1"/>
    <property type="match status" value="1"/>
</dbReference>
<dbReference type="Proteomes" id="UP000887574">
    <property type="component" value="Unplaced"/>
</dbReference>
<evidence type="ECO:0000313" key="8">
    <source>
        <dbReference type="WBParaSite" id="jg5712"/>
    </source>
</evidence>
<comment type="subcellular location">
    <subcellularLocation>
        <location evidence="1">Nucleus</location>
    </subcellularLocation>
</comment>
<organism evidence="7 8">
    <name type="scientific">Ditylenchus dipsaci</name>
    <dbReference type="NCBI Taxonomy" id="166011"/>
    <lineage>
        <taxon>Eukaryota</taxon>
        <taxon>Metazoa</taxon>
        <taxon>Ecdysozoa</taxon>
        <taxon>Nematoda</taxon>
        <taxon>Chromadorea</taxon>
        <taxon>Rhabditida</taxon>
        <taxon>Tylenchina</taxon>
        <taxon>Tylenchomorpha</taxon>
        <taxon>Sphaerularioidea</taxon>
        <taxon>Anguinidae</taxon>
        <taxon>Anguininae</taxon>
        <taxon>Ditylenchus</taxon>
    </lineage>
</organism>
<evidence type="ECO:0000256" key="1">
    <source>
        <dbReference type="ARBA" id="ARBA00004123"/>
    </source>
</evidence>
<name>A0A915EG50_9BILA</name>
<dbReference type="WBParaSite" id="jg5712">
    <property type="protein sequence ID" value="jg5712"/>
    <property type="gene ID" value="jg5712"/>
</dbReference>
<reference evidence="8" key="1">
    <citation type="submission" date="2022-11" db="UniProtKB">
        <authorList>
            <consortium name="WormBaseParasite"/>
        </authorList>
    </citation>
    <scope>IDENTIFICATION</scope>
</reference>
<keyword evidence="7" id="KW-1185">Reference proteome</keyword>
<dbReference type="GO" id="GO:0006974">
    <property type="term" value="P:DNA damage response"/>
    <property type="evidence" value="ECO:0007669"/>
    <property type="project" value="UniProtKB-KW"/>
</dbReference>
<dbReference type="GO" id="GO:0044666">
    <property type="term" value="C:MLL3/4 complex"/>
    <property type="evidence" value="ECO:0007669"/>
    <property type="project" value="TreeGrafter"/>
</dbReference>
<dbReference type="SMART" id="SM00292">
    <property type="entry name" value="BRCT"/>
    <property type="match status" value="2"/>
</dbReference>